<evidence type="ECO:0000256" key="6">
    <source>
        <dbReference type="ARBA" id="ARBA00023082"/>
    </source>
</evidence>
<evidence type="ECO:0000313" key="12">
    <source>
        <dbReference type="Proteomes" id="UP000278746"/>
    </source>
</evidence>
<dbReference type="PRINTS" id="PR00045">
    <property type="entry name" value="SIGMA54FCT"/>
</dbReference>
<evidence type="ECO:0000256" key="4">
    <source>
        <dbReference type="ARBA" id="ARBA00022695"/>
    </source>
</evidence>
<evidence type="ECO:0000313" key="11">
    <source>
        <dbReference type="EMBL" id="RNA68046.1"/>
    </source>
</evidence>
<evidence type="ECO:0000256" key="8">
    <source>
        <dbReference type="ARBA" id="ARBA00023163"/>
    </source>
</evidence>
<keyword evidence="7" id="KW-0238">DNA-binding</keyword>
<name>A0A3M7TQX7_9BACI</name>
<keyword evidence="2" id="KW-0240">DNA-directed RNA polymerase</keyword>
<dbReference type="GO" id="GO:0006352">
    <property type="term" value="P:DNA-templated transcription initiation"/>
    <property type="evidence" value="ECO:0007669"/>
    <property type="project" value="InterPro"/>
</dbReference>
<keyword evidence="3" id="KW-0808">Transferase</keyword>
<dbReference type="PROSITE" id="PS00717">
    <property type="entry name" value="SIGMA54_1"/>
    <property type="match status" value="1"/>
</dbReference>
<dbReference type="InterPro" id="IPR007046">
    <property type="entry name" value="RNA_pol_sigma_54_core-bd"/>
</dbReference>
<dbReference type="NCBIfam" id="TIGR02395">
    <property type="entry name" value="rpoN_sigma"/>
    <property type="match status" value="1"/>
</dbReference>
<gene>
    <name evidence="11" type="primary">rpoN</name>
    <name evidence="11" type="ORF">EBO34_12285</name>
</gene>
<dbReference type="GO" id="GO:0003677">
    <property type="term" value="F:DNA binding"/>
    <property type="evidence" value="ECO:0007669"/>
    <property type="project" value="UniProtKB-KW"/>
</dbReference>
<dbReference type="Pfam" id="PF04963">
    <property type="entry name" value="Sigma54_CBD"/>
    <property type="match status" value="1"/>
</dbReference>
<dbReference type="InterPro" id="IPR038709">
    <property type="entry name" value="RpoN_core-bd_sf"/>
</dbReference>
<keyword evidence="4" id="KW-0548">Nucleotidyltransferase</keyword>
<protein>
    <submittedName>
        <fullName evidence="11">RNA polymerase sigma-54 factor</fullName>
    </submittedName>
</protein>
<evidence type="ECO:0000259" key="9">
    <source>
        <dbReference type="Pfam" id="PF04552"/>
    </source>
</evidence>
<reference evidence="11 12" key="1">
    <citation type="submission" date="2018-10" db="EMBL/GenBank/DDBJ databases">
        <title>Bacillus Keqinensis sp. nov., a moderately halophilic bacterium isolated from a saline-alkaline lake.</title>
        <authorList>
            <person name="Wang H."/>
        </authorList>
    </citation>
    <scope>NUCLEOTIDE SEQUENCE [LARGE SCALE GENOMIC DNA]</scope>
    <source>
        <strain evidence="11 12">KQ-3</strain>
    </source>
</reference>
<dbReference type="EMBL" id="RHIB01000002">
    <property type="protein sequence ID" value="RNA68046.1"/>
    <property type="molecule type" value="Genomic_DNA"/>
</dbReference>
<keyword evidence="8" id="KW-0804">Transcription</keyword>
<evidence type="ECO:0000256" key="7">
    <source>
        <dbReference type="ARBA" id="ARBA00023125"/>
    </source>
</evidence>
<evidence type="ECO:0000256" key="1">
    <source>
        <dbReference type="ARBA" id="ARBA00008798"/>
    </source>
</evidence>
<dbReference type="GO" id="GO:0016987">
    <property type="term" value="F:sigma factor activity"/>
    <property type="evidence" value="ECO:0007669"/>
    <property type="project" value="UniProtKB-KW"/>
</dbReference>
<dbReference type="GO" id="GO:0016779">
    <property type="term" value="F:nucleotidyltransferase activity"/>
    <property type="evidence" value="ECO:0007669"/>
    <property type="project" value="UniProtKB-KW"/>
</dbReference>
<keyword evidence="6" id="KW-0731">Sigma factor</keyword>
<dbReference type="InterPro" id="IPR007634">
    <property type="entry name" value="RNA_pol_sigma_54_DNA-bd"/>
</dbReference>
<dbReference type="GO" id="GO:0001216">
    <property type="term" value="F:DNA-binding transcription activator activity"/>
    <property type="evidence" value="ECO:0007669"/>
    <property type="project" value="InterPro"/>
</dbReference>
<accession>A0A3M7TQX7</accession>
<feature type="domain" description="RNA polymerase sigma factor 54 core-binding" evidence="10">
    <location>
        <begin position="87"/>
        <end position="272"/>
    </location>
</feature>
<dbReference type="Gene3D" id="1.10.10.60">
    <property type="entry name" value="Homeodomain-like"/>
    <property type="match status" value="1"/>
</dbReference>
<dbReference type="OrthoDB" id="9814402at2"/>
<dbReference type="PANTHER" id="PTHR32248">
    <property type="entry name" value="RNA POLYMERASE SIGMA-54 FACTOR"/>
    <property type="match status" value="1"/>
</dbReference>
<dbReference type="Pfam" id="PF00309">
    <property type="entry name" value="Sigma54_AID"/>
    <property type="match status" value="1"/>
</dbReference>
<comment type="caution">
    <text evidence="11">The sequence shown here is derived from an EMBL/GenBank/DDBJ whole genome shotgun (WGS) entry which is preliminary data.</text>
</comment>
<dbReference type="PROSITE" id="PS00718">
    <property type="entry name" value="SIGMA54_2"/>
    <property type="match status" value="1"/>
</dbReference>
<dbReference type="Gene3D" id="1.10.10.1330">
    <property type="entry name" value="RNA polymerase sigma-54 factor, core-binding domain"/>
    <property type="match status" value="1"/>
</dbReference>
<dbReference type="InterPro" id="IPR000394">
    <property type="entry name" value="RNA_pol_sigma_54"/>
</dbReference>
<keyword evidence="12" id="KW-1185">Reference proteome</keyword>
<dbReference type="PIRSF" id="PIRSF000774">
    <property type="entry name" value="RpoN"/>
    <property type="match status" value="1"/>
</dbReference>
<feature type="domain" description="RNA polymerase sigma factor 54 DNA-binding" evidence="9">
    <location>
        <begin position="286"/>
        <end position="446"/>
    </location>
</feature>
<dbReference type="AlphaFoldDB" id="A0A3M7TQX7"/>
<dbReference type="GO" id="GO:0000428">
    <property type="term" value="C:DNA-directed RNA polymerase complex"/>
    <property type="evidence" value="ECO:0007669"/>
    <property type="project" value="UniProtKB-KW"/>
</dbReference>
<evidence type="ECO:0000256" key="3">
    <source>
        <dbReference type="ARBA" id="ARBA00022679"/>
    </source>
</evidence>
<dbReference type="PANTHER" id="PTHR32248:SF4">
    <property type="entry name" value="RNA POLYMERASE SIGMA-54 FACTOR"/>
    <property type="match status" value="1"/>
</dbReference>
<dbReference type="PROSITE" id="PS50044">
    <property type="entry name" value="SIGMA54_3"/>
    <property type="match status" value="1"/>
</dbReference>
<evidence type="ECO:0000256" key="5">
    <source>
        <dbReference type="ARBA" id="ARBA00023015"/>
    </source>
</evidence>
<keyword evidence="5" id="KW-0805">Transcription regulation</keyword>
<dbReference type="Pfam" id="PF04552">
    <property type="entry name" value="Sigma54_DBD"/>
    <property type="match status" value="1"/>
</dbReference>
<comment type="similarity">
    <text evidence="1">Belongs to the sigma-54 factor family.</text>
</comment>
<dbReference type="Proteomes" id="UP000278746">
    <property type="component" value="Unassembled WGS sequence"/>
</dbReference>
<proteinExistence type="inferred from homology"/>
<organism evidence="11 12">
    <name type="scientific">Alteribacter keqinensis</name>
    <dbReference type="NCBI Taxonomy" id="2483800"/>
    <lineage>
        <taxon>Bacteria</taxon>
        <taxon>Bacillati</taxon>
        <taxon>Bacillota</taxon>
        <taxon>Bacilli</taxon>
        <taxon>Bacillales</taxon>
        <taxon>Bacillaceae</taxon>
        <taxon>Alteribacter</taxon>
    </lineage>
</organism>
<evidence type="ECO:0000259" key="10">
    <source>
        <dbReference type="Pfam" id="PF04963"/>
    </source>
</evidence>
<sequence>MDLGLYQQQTMKLVMTNELRQAITILQYSALDLNNYLHEQQLENPLIELKESRAHEELVRDSMNLQTPYYDRGSRHDHDDDYSPLDHVSDQTEGLQDFLLSQLRLLKLPDAQRRIVVYLALCVDENGYLPYTIEKLAEELDEPLENTESALHILQSLEPAGVGARSLKDCLLLQLRQLENRDLLAERVVEEDLDLLGKKQYKKIAKKAGVDVQDIQTIADLIQTLNPRPGAVFQDEPAKYVTPDITVKKIEGRYKVMLNDQYLPKVSLNRQYEKMLKENNEELTGYLKQKHEQLQWIIKSIAQRQQTLKNVTEAIIKHQEAFLDHGPGYLQPLTLKQIAQIVDVHESTVSRATTRKYVQTPRGVFELKYFFNSMVGGGAGGSDGTSSEKVKIYLKRLVDEEPKAKPLSDQKLAELLKSEHDIHVSRRTVAKYRDEMHIPSSSQRKRYA</sequence>
<evidence type="ECO:0000256" key="2">
    <source>
        <dbReference type="ARBA" id="ARBA00022478"/>
    </source>
</evidence>